<sequence>MAIYSPCWHLSRLEYQLPKSASSPLYVPPMYSPNPSSFKKYIPTSKEPPEHTSWAYSMS</sequence>
<evidence type="ECO:0000313" key="1">
    <source>
        <dbReference type="EMBL" id="KLJ07144.1"/>
    </source>
</evidence>
<keyword evidence="2" id="KW-1185">Reference proteome</keyword>
<protein>
    <submittedName>
        <fullName evidence="1">Uncharacterized protein</fullName>
    </submittedName>
</protein>
<evidence type="ECO:0000313" key="2">
    <source>
        <dbReference type="Proteomes" id="UP000053573"/>
    </source>
</evidence>
<name>A0A0H1B6S6_9EURO</name>
<reference evidence="2" key="1">
    <citation type="journal article" date="2015" name="PLoS Genet.">
        <title>The dynamic genome and transcriptome of the human fungal pathogen Blastomyces and close relative Emmonsia.</title>
        <authorList>
            <person name="Munoz J.F."/>
            <person name="Gauthier G.M."/>
            <person name="Desjardins C.A."/>
            <person name="Gallo J.E."/>
            <person name="Holder J."/>
            <person name="Sullivan T.D."/>
            <person name="Marty A.J."/>
            <person name="Carmen J.C."/>
            <person name="Chen Z."/>
            <person name="Ding L."/>
            <person name="Gujja S."/>
            <person name="Magrini V."/>
            <person name="Misas E."/>
            <person name="Mitreva M."/>
            <person name="Priest M."/>
            <person name="Saif S."/>
            <person name="Whiston E.A."/>
            <person name="Young S."/>
            <person name="Zeng Q."/>
            <person name="Goldman W.E."/>
            <person name="Mardis E.R."/>
            <person name="Taylor J.W."/>
            <person name="McEwen J.G."/>
            <person name="Clay O.K."/>
            <person name="Klein B.S."/>
            <person name="Cuomo C.A."/>
        </authorList>
    </citation>
    <scope>NUCLEOTIDE SEQUENCE [LARGE SCALE GENOMIC DNA]</scope>
    <source>
        <strain evidence="2">UAMH 139</strain>
    </source>
</reference>
<comment type="caution">
    <text evidence="1">The sequence shown here is derived from an EMBL/GenBank/DDBJ whole genome shotgun (WGS) entry which is preliminary data.</text>
</comment>
<accession>A0A0H1B6S6</accession>
<organism evidence="1 2">
    <name type="scientific">Blastomyces silverae</name>
    <dbReference type="NCBI Taxonomy" id="2060906"/>
    <lineage>
        <taxon>Eukaryota</taxon>
        <taxon>Fungi</taxon>
        <taxon>Dikarya</taxon>
        <taxon>Ascomycota</taxon>
        <taxon>Pezizomycotina</taxon>
        <taxon>Eurotiomycetes</taxon>
        <taxon>Eurotiomycetidae</taxon>
        <taxon>Onygenales</taxon>
        <taxon>Ajellomycetaceae</taxon>
        <taxon>Blastomyces</taxon>
    </lineage>
</organism>
<proteinExistence type="predicted"/>
<dbReference type="EMBL" id="LDEV01002897">
    <property type="protein sequence ID" value="KLJ07144.1"/>
    <property type="molecule type" value="Genomic_DNA"/>
</dbReference>
<gene>
    <name evidence="1" type="ORF">EMPG_17358</name>
</gene>
<dbReference type="Proteomes" id="UP000053573">
    <property type="component" value="Unassembled WGS sequence"/>
</dbReference>
<dbReference type="AlphaFoldDB" id="A0A0H1B6S6"/>